<organism evidence="1 2">
    <name type="scientific">Setaria italica</name>
    <name type="common">Foxtail millet</name>
    <name type="synonym">Panicum italicum</name>
    <dbReference type="NCBI Taxonomy" id="4555"/>
    <lineage>
        <taxon>Eukaryota</taxon>
        <taxon>Viridiplantae</taxon>
        <taxon>Streptophyta</taxon>
        <taxon>Embryophyta</taxon>
        <taxon>Tracheophyta</taxon>
        <taxon>Spermatophyta</taxon>
        <taxon>Magnoliopsida</taxon>
        <taxon>Liliopsida</taxon>
        <taxon>Poales</taxon>
        <taxon>Poaceae</taxon>
        <taxon>PACMAD clade</taxon>
        <taxon>Panicoideae</taxon>
        <taxon>Panicodae</taxon>
        <taxon>Paniceae</taxon>
        <taxon>Cenchrinae</taxon>
        <taxon>Setaria</taxon>
    </lineage>
</organism>
<evidence type="ECO:0000313" key="1">
    <source>
        <dbReference type="EnsemblPlants" id="KQL29463"/>
    </source>
</evidence>
<evidence type="ECO:0000313" key="2">
    <source>
        <dbReference type="Proteomes" id="UP000004995"/>
    </source>
</evidence>
<keyword evidence="2" id="KW-1185">Reference proteome</keyword>
<dbReference type="EnsemblPlants" id="KQL29465">
    <property type="protein sequence ID" value="KQL29465"/>
    <property type="gene ID" value="SETIT_018817mg"/>
</dbReference>
<protein>
    <submittedName>
        <fullName evidence="1">Uncharacterized protein</fullName>
    </submittedName>
</protein>
<sequence>MSHVTVHINLQNYIVDSDNIETTLCLEKRCAYSFIAKAVRIGAAVCYFCPVQSSLLIQKPWHILCLNHGLGYFILFSRKGGFIDVIWEEFASTCCSSS</sequence>
<dbReference type="Proteomes" id="UP000004995">
    <property type="component" value="Unassembled WGS sequence"/>
</dbReference>
<accession>K3YX21</accession>
<dbReference type="AlphaFoldDB" id="K3YX21"/>
<dbReference type="Gramene" id="KQL29464">
    <property type="protein sequence ID" value="KQL29464"/>
    <property type="gene ID" value="SETIT_018817mg"/>
</dbReference>
<proteinExistence type="predicted"/>
<name>K3YX21_SETIT</name>
<reference evidence="2" key="1">
    <citation type="journal article" date="2012" name="Nat. Biotechnol.">
        <title>Reference genome sequence of the model plant Setaria.</title>
        <authorList>
            <person name="Bennetzen J.L."/>
            <person name="Schmutz J."/>
            <person name="Wang H."/>
            <person name="Percifield R."/>
            <person name="Hawkins J."/>
            <person name="Pontaroli A.C."/>
            <person name="Estep M."/>
            <person name="Feng L."/>
            <person name="Vaughn J.N."/>
            <person name="Grimwood J."/>
            <person name="Jenkins J."/>
            <person name="Barry K."/>
            <person name="Lindquist E."/>
            <person name="Hellsten U."/>
            <person name="Deshpande S."/>
            <person name="Wang X."/>
            <person name="Wu X."/>
            <person name="Mitros T."/>
            <person name="Triplett J."/>
            <person name="Yang X."/>
            <person name="Ye C.Y."/>
            <person name="Mauro-Herrera M."/>
            <person name="Wang L."/>
            <person name="Li P."/>
            <person name="Sharma M."/>
            <person name="Sharma R."/>
            <person name="Ronald P.C."/>
            <person name="Panaud O."/>
            <person name="Kellogg E.A."/>
            <person name="Brutnell T.P."/>
            <person name="Doust A.N."/>
            <person name="Tuskan G.A."/>
            <person name="Rokhsar D."/>
            <person name="Devos K.M."/>
        </authorList>
    </citation>
    <scope>NUCLEOTIDE SEQUENCE [LARGE SCALE GENOMIC DNA]</scope>
    <source>
        <strain evidence="2">cv. Yugu1</strain>
    </source>
</reference>
<dbReference type="Gramene" id="KQL29465">
    <property type="protein sequence ID" value="KQL29465"/>
    <property type="gene ID" value="SETIT_018817mg"/>
</dbReference>
<dbReference type="EnsemblPlants" id="KQL29463">
    <property type="protein sequence ID" value="KQL29463"/>
    <property type="gene ID" value="SETIT_018817mg"/>
</dbReference>
<dbReference type="HOGENOM" id="CLU_2337560_0_0_1"/>
<reference evidence="1" key="2">
    <citation type="submission" date="2018-08" db="UniProtKB">
        <authorList>
            <consortium name="EnsemblPlants"/>
        </authorList>
    </citation>
    <scope>IDENTIFICATION</scope>
    <source>
        <strain evidence="1">Yugu1</strain>
    </source>
</reference>
<dbReference type="Gramene" id="KQL29463">
    <property type="protein sequence ID" value="KQL29463"/>
    <property type="gene ID" value="SETIT_018817mg"/>
</dbReference>
<dbReference type="EnsemblPlants" id="KQL29464">
    <property type="protein sequence ID" value="KQL29464"/>
    <property type="gene ID" value="SETIT_018817mg"/>
</dbReference>
<dbReference type="EMBL" id="AGNK02000249">
    <property type="status" value="NOT_ANNOTATED_CDS"/>
    <property type="molecule type" value="Genomic_DNA"/>
</dbReference>